<proteinExistence type="inferred from homology"/>
<dbReference type="HOGENOM" id="CLU_108696_0_0_1"/>
<comment type="subcellular location">
    <subcellularLocation>
        <location evidence="1">Mitochondrion</location>
    </subcellularLocation>
</comment>
<evidence type="ECO:0000256" key="9">
    <source>
        <dbReference type="ARBA" id="ARBA00022946"/>
    </source>
</evidence>
<keyword evidence="13 14" id="KW-0275">Fatty acid biosynthesis</keyword>
<organism evidence="16">
    <name type="scientific">Gaeumannomyces tritici (strain R3-111a-1)</name>
    <name type="common">Wheat and barley take-all root rot fungus</name>
    <name type="synonym">Gaeumannomyces graminis var. tritici</name>
    <dbReference type="NCBI Taxonomy" id="644352"/>
    <lineage>
        <taxon>Eukaryota</taxon>
        <taxon>Fungi</taxon>
        <taxon>Dikarya</taxon>
        <taxon>Ascomycota</taxon>
        <taxon>Pezizomycotina</taxon>
        <taxon>Sordariomycetes</taxon>
        <taxon>Sordariomycetidae</taxon>
        <taxon>Magnaporthales</taxon>
        <taxon>Magnaporthaceae</taxon>
        <taxon>Gaeumannomyces</taxon>
    </lineage>
</organism>
<dbReference type="Pfam" id="PF00550">
    <property type="entry name" value="PP-binding"/>
    <property type="match status" value="1"/>
</dbReference>
<dbReference type="AlphaFoldDB" id="J3NVL8"/>
<reference evidence="16" key="2">
    <citation type="submission" date="2010-07" db="EMBL/GenBank/DDBJ databases">
        <authorList>
            <consortium name="The Broad Institute Genome Sequencing Platform"/>
            <consortium name="Broad Institute Genome Sequencing Center for Infectious Disease"/>
            <person name="Ma L.-J."/>
            <person name="Dead R."/>
            <person name="Young S."/>
            <person name="Zeng Q."/>
            <person name="Koehrsen M."/>
            <person name="Alvarado L."/>
            <person name="Berlin A."/>
            <person name="Chapman S.B."/>
            <person name="Chen Z."/>
            <person name="Freedman E."/>
            <person name="Gellesch M."/>
            <person name="Goldberg J."/>
            <person name="Griggs A."/>
            <person name="Gujja S."/>
            <person name="Heilman E.R."/>
            <person name="Heiman D."/>
            <person name="Hepburn T."/>
            <person name="Howarth C."/>
            <person name="Jen D."/>
            <person name="Larson L."/>
            <person name="Mehta T."/>
            <person name="Neiman D."/>
            <person name="Pearson M."/>
            <person name="Roberts A."/>
            <person name="Saif S."/>
            <person name="Shea T."/>
            <person name="Shenoy N."/>
            <person name="Sisk P."/>
            <person name="Stolte C."/>
            <person name="Sykes S."/>
            <person name="Walk T."/>
            <person name="White J."/>
            <person name="Yandava C."/>
            <person name="Haas B."/>
            <person name="Nusbaum C."/>
            <person name="Birren B."/>
        </authorList>
    </citation>
    <scope>NUCLEOTIDE SEQUENCE</scope>
    <source>
        <strain evidence="16">R3-111a-1</strain>
    </source>
</reference>
<dbReference type="Proteomes" id="UP000006039">
    <property type="component" value="Unassembled WGS sequence"/>
</dbReference>
<evidence type="ECO:0000259" key="15">
    <source>
        <dbReference type="PROSITE" id="PS50075"/>
    </source>
</evidence>
<evidence type="ECO:0000256" key="12">
    <source>
        <dbReference type="ARBA" id="ARBA00023128"/>
    </source>
</evidence>
<evidence type="ECO:0000313" key="17">
    <source>
        <dbReference type="EnsemblFungi" id="EJT75396"/>
    </source>
</evidence>
<dbReference type="InterPro" id="IPR003231">
    <property type="entry name" value="ACP"/>
</dbReference>
<keyword evidence="7" id="KW-0597">Phosphoprotein</keyword>
<reference evidence="17" key="5">
    <citation type="submission" date="2018-04" db="UniProtKB">
        <authorList>
            <consortium name="EnsemblFungi"/>
        </authorList>
    </citation>
    <scope>IDENTIFICATION</scope>
    <source>
        <strain evidence="17">R3-111a-1</strain>
    </source>
</reference>
<name>J3NVL8_GAET3</name>
<evidence type="ECO:0000256" key="14">
    <source>
        <dbReference type="RuleBase" id="RU000722"/>
    </source>
</evidence>
<dbReference type="InterPro" id="IPR036736">
    <property type="entry name" value="ACP-like_sf"/>
</dbReference>
<dbReference type="FunCoup" id="J3NVL8">
    <property type="interactions" value="724"/>
</dbReference>
<dbReference type="PROSITE" id="PS00012">
    <property type="entry name" value="PHOSPHOPANTETHEINE"/>
    <property type="match status" value="1"/>
</dbReference>
<feature type="domain" description="Carrier" evidence="15">
    <location>
        <begin position="63"/>
        <end position="139"/>
    </location>
</feature>
<dbReference type="InterPro" id="IPR006162">
    <property type="entry name" value="Ppantetheine_attach_site"/>
</dbReference>
<keyword evidence="6 14" id="KW-0444">Lipid biosynthesis</keyword>
<dbReference type="EnsemblFungi" id="EJT75396">
    <property type="protein sequence ID" value="EJT75396"/>
    <property type="gene ID" value="GGTG_05333"/>
</dbReference>
<evidence type="ECO:0000256" key="13">
    <source>
        <dbReference type="ARBA" id="ARBA00023160"/>
    </source>
</evidence>
<evidence type="ECO:0000256" key="5">
    <source>
        <dbReference type="ARBA" id="ARBA00022450"/>
    </source>
</evidence>
<reference evidence="17" key="4">
    <citation type="journal article" date="2015" name="G3 (Bethesda)">
        <title>Genome sequences of three phytopathogenic species of the Magnaporthaceae family of fungi.</title>
        <authorList>
            <person name="Okagaki L.H."/>
            <person name="Nunes C.C."/>
            <person name="Sailsbery J."/>
            <person name="Clay B."/>
            <person name="Brown D."/>
            <person name="John T."/>
            <person name="Oh Y."/>
            <person name="Young N."/>
            <person name="Fitzgerald M."/>
            <person name="Haas B.J."/>
            <person name="Zeng Q."/>
            <person name="Young S."/>
            <person name="Adiconis X."/>
            <person name="Fan L."/>
            <person name="Levin J.Z."/>
            <person name="Mitchell T.K."/>
            <person name="Okubara P.A."/>
            <person name="Farman M.L."/>
            <person name="Kohn L.M."/>
            <person name="Birren B."/>
            <person name="Ma L.-J."/>
            <person name="Dean R.A."/>
        </authorList>
    </citation>
    <scope>NUCLEOTIDE SEQUENCE</scope>
    <source>
        <strain evidence="17">R3-111a-1</strain>
    </source>
</reference>
<keyword evidence="10" id="KW-0249">Electron transport</keyword>
<dbReference type="GO" id="GO:0000035">
    <property type="term" value="F:acyl binding"/>
    <property type="evidence" value="ECO:0007669"/>
    <property type="project" value="TreeGrafter"/>
</dbReference>
<dbReference type="Gene3D" id="1.10.1200.10">
    <property type="entry name" value="ACP-like"/>
    <property type="match status" value="1"/>
</dbReference>
<comment type="function">
    <text evidence="14">Carrier of the growing fatty acid chain in fatty acid biosynthesis.</text>
</comment>
<dbReference type="FunFam" id="1.10.1200.10:FF:000003">
    <property type="entry name" value="Acyl carrier protein"/>
    <property type="match status" value="1"/>
</dbReference>
<dbReference type="GO" id="GO:0099128">
    <property type="term" value="C:mitochondrial [2Fe-2S] assembly complex"/>
    <property type="evidence" value="ECO:0007669"/>
    <property type="project" value="UniProtKB-ARBA"/>
</dbReference>
<reference evidence="16" key="3">
    <citation type="submission" date="2010-09" db="EMBL/GenBank/DDBJ databases">
        <title>Annotation of Gaeumannomyces graminis var. tritici R3-111a-1.</title>
        <authorList>
            <consortium name="The Broad Institute Genome Sequencing Platform"/>
            <person name="Ma L.-J."/>
            <person name="Dead R."/>
            <person name="Young S.K."/>
            <person name="Zeng Q."/>
            <person name="Gargeya S."/>
            <person name="Fitzgerald M."/>
            <person name="Haas B."/>
            <person name="Abouelleil A."/>
            <person name="Alvarado L."/>
            <person name="Arachchi H.M."/>
            <person name="Berlin A."/>
            <person name="Brown A."/>
            <person name="Chapman S.B."/>
            <person name="Chen Z."/>
            <person name="Dunbar C."/>
            <person name="Freedman E."/>
            <person name="Gearin G."/>
            <person name="Gellesch M."/>
            <person name="Goldberg J."/>
            <person name="Griggs A."/>
            <person name="Gujja S."/>
            <person name="Heiman D."/>
            <person name="Howarth C."/>
            <person name="Larson L."/>
            <person name="Lui A."/>
            <person name="MacDonald P.J.P."/>
            <person name="Mehta T."/>
            <person name="Montmayeur A."/>
            <person name="Murphy C."/>
            <person name="Neiman D."/>
            <person name="Pearson M."/>
            <person name="Priest M."/>
            <person name="Roberts A."/>
            <person name="Saif S."/>
            <person name="Shea T."/>
            <person name="Shenoy N."/>
            <person name="Sisk P."/>
            <person name="Stolte C."/>
            <person name="Sykes S."/>
            <person name="Yandava C."/>
            <person name="Wortman J."/>
            <person name="Nusbaum C."/>
            <person name="Birren B."/>
        </authorList>
    </citation>
    <scope>NUCLEOTIDE SEQUENCE</scope>
    <source>
        <strain evidence="16">R3-111a-1</strain>
    </source>
</reference>
<evidence type="ECO:0000313" key="18">
    <source>
        <dbReference type="Proteomes" id="UP000006039"/>
    </source>
</evidence>
<protein>
    <recommendedName>
        <fullName evidence="14">Acyl carrier protein</fullName>
    </recommendedName>
</protein>
<keyword evidence="18" id="KW-1185">Reference proteome</keyword>
<keyword evidence="5 14" id="KW-0596">Phosphopantetheine</keyword>
<dbReference type="NCBIfam" id="NF002148">
    <property type="entry name" value="PRK00982.1-2"/>
    <property type="match status" value="1"/>
</dbReference>
<dbReference type="GeneID" id="20345791"/>
<dbReference type="NCBIfam" id="TIGR00517">
    <property type="entry name" value="acyl_carrier"/>
    <property type="match status" value="1"/>
</dbReference>
<dbReference type="eggNOG" id="KOG1748">
    <property type="taxonomic scope" value="Eukaryota"/>
</dbReference>
<comment type="similarity">
    <text evidence="3">Belongs to the acyl carrier protein (ACP) family.</text>
</comment>
<evidence type="ECO:0000313" key="16">
    <source>
        <dbReference type="EMBL" id="EJT75396.1"/>
    </source>
</evidence>
<keyword evidence="9" id="KW-0809">Transit peptide</keyword>
<comment type="pathway">
    <text evidence="2">Lipid metabolism; fatty acid biosynthesis.</text>
</comment>
<dbReference type="SUPFAM" id="SSF47336">
    <property type="entry name" value="ACP-like"/>
    <property type="match status" value="1"/>
</dbReference>
<dbReference type="HAMAP" id="MF_01217">
    <property type="entry name" value="Acyl_carrier"/>
    <property type="match status" value="1"/>
</dbReference>
<reference evidence="18" key="1">
    <citation type="submission" date="2010-07" db="EMBL/GenBank/DDBJ databases">
        <title>The genome sequence of Gaeumannomyces graminis var. tritici strain R3-111a-1.</title>
        <authorList>
            <consortium name="The Broad Institute Genome Sequencing Platform"/>
            <person name="Ma L.-J."/>
            <person name="Dead R."/>
            <person name="Young S."/>
            <person name="Zeng Q."/>
            <person name="Koehrsen M."/>
            <person name="Alvarado L."/>
            <person name="Berlin A."/>
            <person name="Chapman S.B."/>
            <person name="Chen Z."/>
            <person name="Freedman E."/>
            <person name="Gellesch M."/>
            <person name="Goldberg J."/>
            <person name="Griggs A."/>
            <person name="Gujja S."/>
            <person name="Heilman E.R."/>
            <person name="Heiman D."/>
            <person name="Hepburn T."/>
            <person name="Howarth C."/>
            <person name="Jen D."/>
            <person name="Larson L."/>
            <person name="Mehta T."/>
            <person name="Neiman D."/>
            <person name="Pearson M."/>
            <person name="Roberts A."/>
            <person name="Saif S."/>
            <person name="Shea T."/>
            <person name="Shenoy N."/>
            <person name="Sisk P."/>
            <person name="Stolte C."/>
            <person name="Sykes S."/>
            <person name="Walk T."/>
            <person name="White J."/>
            <person name="Yandava C."/>
            <person name="Haas B."/>
            <person name="Nusbaum C."/>
            <person name="Birren B."/>
        </authorList>
    </citation>
    <scope>NUCLEOTIDE SEQUENCE [LARGE SCALE GENOMIC DNA]</scope>
    <source>
        <strain evidence="18">R3-111a-1</strain>
    </source>
</reference>
<dbReference type="VEuPathDB" id="FungiDB:GGTG_05333"/>
<evidence type="ECO:0000256" key="10">
    <source>
        <dbReference type="ARBA" id="ARBA00022982"/>
    </source>
</evidence>
<keyword evidence="4" id="KW-0813">Transport</keyword>
<evidence type="ECO:0000256" key="8">
    <source>
        <dbReference type="ARBA" id="ARBA00022832"/>
    </source>
</evidence>
<dbReference type="SMR" id="J3NVL8"/>
<gene>
    <name evidence="17" type="primary">20345791</name>
    <name evidence="16" type="ORF">GGTG_05333</name>
</gene>
<accession>J3NVL8</accession>
<dbReference type="PROSITE" id="PS50075">
    <property type="entry name" value="CARRIER"/>
    <property type="match status" value="1"/>
</dbReference>
<dbReference type="PANTHER" id="PTHR20863">
    <property type="entry name" value="ACYL CARRIER PROTEIN"/>
    <property type="match status" value="1"/>
</dbReference>
<evidence type="ECO:0000256" key="7">
    <source>
        <dbReference type="ARBA" id="ARBA00022553"/>
    </source>
</evidence>
<sequence>MFRANVLRSAVASVARVAAARPTPVARLAVRGASAPATWMPKTAAAPWSAVRCYAAAAGLDKDAVEERIVALLKNFDKVNDPETIKPTSHFANDLGLDSLDTVEVVMAIEEEFSIEIPDKDADNIHSVDKAVEYILSQPDAH</sequence>
<dbReference type="EMBL" id="GL385397">
    <property type="protein sequence ID" value="EJT75396.1"/>
    <property type="molecule type" value="Genomic_DNA"/>
</dbReference>
<evidence type="ECO:0000256" key="4">
    <source>
        <dbReference type="ARBA" id="ARBA00022448"/>
    </source>
</evidence>
<evidence type="ECO:0000256" key="1">
    <source>
        <dbReference type="ARBA" id="ARBA00004173"/>
    </source>
</evidence>
<evidence type="ECO:0000256" key="2">
    <source>
        <dbReference type="ARBA" id="ARBA00005194"/>
    </source>
</evidence>
<keyword evidence="8" id="KW-0276">Fatty acid metabolism</keyword>
<dbReference type="PANTHER" id="PTHR20863:SF28">
    <property type="entry name" value="ACYL CARRIER PROTEIN, MITOCHONDRIAL"/>
    <property type="match status" value="1"/>
</dbReference>
<evidence type="ECO:0000256" key="3">
    <source>
        <dbReference type="ARBA" id="ARBA00010930"/>
    </source>
</evidence>
<dbReference type="GO" id="GO:0000036">
    <property type="term" value="F:acyl carrier activity"/>
    <property type="evidence" value="ECO:0007669"/>
    <property type="project" value="TreeGrafter"/>
</dbReference>
<dbReference type="STRING" id="644352.J3NVL8"/>
<keyword evidence="11" id="KW-0443">Lipid metabolism</keyword>
<dbReference type="RefSeq" id="XP_009221396.1">
    <property type="nucleotide sequence ID" value="XM_009223132.1"/>
</dbReference>
<evidence type="ECO:0000256" key="11">
    <source>
        <dbReference type="ARBA" id="ARBA00023098"/>
    </source>
</evidence>
<dbReference type="OrthoDB" id="448946at2759"/>
<keyword evidence="12" id="KW-0496">Mitochondrion</keyword>
<evidence type="ECO:0000256" key="6">
    <source>
        <dbReference type="ARBA" id="ARBA00022516"/>
    </source>
</evidence>
<dbReference type="InterPro" id="IPR009081">
    <property type="entry name" value="PP-bd_ACP"/>
</dbReference>